<dbReference type="InterPro" id="IPR016181">
    <property type="entry name" value="Acyl_CoA_acyltransferase"/>
</dbReference>
<dbReference type="SUPFAM" id="SSF55729">
    <property type="entry name" value="Acyl-CoA N-acyltransferases (Nat)"/>
    <property type="match status" value="1"/>
</dbReference>
<sequence length="376" mass="42485">MLISILNKIKQKAVRVYIRYFYGLFSDPQNKQSSFAVIGELGHGRPYVKQYLGSQNFSLIRKYFSNSIATQKELLSNTGLVVVTEKMLLKVPVEDTLMVPDLVWLIIPLPATFDEYRNALPKSARSDLSRIKREGYTHALSTDINWVETFFHNYHLPAMQLRHDTGAYITQINALKDQLRQKGSEFINICHNDVCVASMLTLLNDGKYTLSQMGWLNGDSALVHSGAVAALYWQAIQRAYQLGCDQIILGGTPAHIDNGVLVFKAKWGARISKEKFHNINYLLINPDNATCYSFLTRVSLIVIGKDNKLILLTGKKPDELKVKDSILKDISFWYVLRDSKTAKPNHDDLPLSIKGWYDKVPVALATATVVNTLVIY</sequence>
<name>A0ABP8GDW0_9SPHI</name>
<evidence type="ECO:0000313" key="2">
    <source>
        <dbReference type="Proteomes" id="UP001500582"/>
    </source>
</evidence>
<protein>
    <submittedName>
        <fullName evidence="1">Uncharacterized protein</fullName>
    </submittedName>
</protein>
<reference evidence="2" key="1">
    <citation type="journal article" date="2019" name="Int. J. Syst. Evol. Microbiol.">
        <title>The Global Catalogue of Microorganisms (GCM) 10K type strain sequencing project: providing services to taxonomists for standard genome sequencing and annotation.</title>
        <authorList>
            <consortium name="The Broad Institute Genomics Platform"/>
            <consortium name="The Broad Institute Genome Sequencing Center for Infectious Disease"/>
            <person name="Wu L."/>
            <person name="Ma J."/>
        </authorList>
    </citation>
    <scope>NUCLEOTIDE SEQUENCE [LARGE SCALE GENOMIC DNA]</scope>
    <source>
        <strain evidence="2">JCM 17705</strain>
    </source>
</reference>
<accession>A0ABP8GDW0</accession>
<proteinExistence type="predicted"/>
<comment type="caution">
    <text evidence="1">The sequence shown here is derived from an EMBL/GenBank/DDBJ whole genome shotgun (WGS) entry which is preliminary data.</text>
</comment>
<dbReference type="Proteomes" id="UP001500582">
    <property type="component" value="Unassembled WGS sequence"/>
</dbReference>
<organism evidence="1 2">
    <name type="scientific">Mucilaginibacter gynuensis</name>
    <dbReference type="NCBI Taxonomy" id="1302236"/>
    <lineage>
        <taxon>Bacteria</taxon>
        <taxon>Pseudomonadati</taxon>
        <taxon>Bacteroidota</taxon>
        <taxon>Sphingobacteriia</taxon>
        <taxon>Sphingobacteriales</taxon>
        <taxon>Sphingobacteriaceae</taxon>
        <taxon>Mucilaginibacter</taxon>
    </lineage>
</organism>
<dbReference type="EMBL" id="BAABFT010000005">
    <property type="protein sequence ID" value="GAA4322526.1"/>
    <property type="molecule type" value="Genomic_DNA"/>
</dbReference>
<dbReference type="Gene3D" id="3.40.630.30">
    <property type="match status" value="1"/>
</dbReference>
<gene>
    <name evidence="1" type="ORF">GCM10023149_22900</name>
</gene>
<dbReference type="RefSeq" id="WP_345211207.1">
    <property type="nucleotide sequence ID" value="NZ_BAABFT010000005.1"/>
</dbReference>
<evidence type="ECO:0000313" key="1">
    <source>
        <dbReference type="EMBL" id="GAA4322526.1"/>
    </source>
</evidence>
<keyword evidence="2" id="KW-1185">Reference proteome</keyword>